<keyword evidence="2" id="KW-1015">Disulfide bond</keyword>
<evidence type="ECO:0000313" key="7">
    <source>
        <dbReference type="EMBL" id="CAH3112763.1"/>
    </source>
</evidence>
<dbReference type="PANTHER" id="PTHR24251">
    <property type="entry name" value="OVOCHYMASE-RELATED"/>
    <property type="match status" value="1"/>
</dbReference>
<evidence type="ECO:0000256" key="5">
    <source>
        <dbReference type="SAM" id="SignalP"/>
    </source>
</evidence>
<feature type="compositionally biased region" description="Polar residues" evidence="4">
    <location>
        <begin position="196"/>
        <end position="205"/>
    </location>
</feature>
<evidence type="ECO:0000256" key="3">
    <source>
        <dbReference type="PROSITE-ProRule" id="PRU00059"/>
    </source>
</evidence>
<organism evidence="7 8">
    <name type="scientific">Pocillopora meandrina</name>
    <dbReference type="NCBI Taxonomy" id="46732"/>
    <lineage>
        <taxon>Eukaryota</taxon>
        <taxon>Metazoa</taxon>
        <taxon>Cnidaria</taxon>
        <taxon>Anthozoa</taxon>
        <taxon>Hexacorallia</taxon>
        <taxon>Scleractinia</taxon>
        <taxon>Astrocoeniina</taxon>
        <taxon>Pocilloporidae</taxon>
        <taxon>Pocillopora</taxon>
    </lineage>
</organism>
<feature type="domain" description="CUB" evidence="6">
    <location>
        <begin position="27"/>
        <end position="137"/>
    </location>
</feature>
<keyword evidence="5" id="KW-0732">Signal</keyword>
<dbReference type="PROSITE" id="PS01180">
    <property type="entry name" value="CUB"/>
    <property type="match status" value="1"/>
</dbReference>
<proteinExistence type="predicted"/>
<gene>
    <name evidence="7" type="ORF">PMEA_00004644</name>
</gene>
<dbReference type="Proteomes" id="UP001159428">
    <property type="component" value="Unassembled WGS sequence"/>
</dbReference>
<evidence type="ECO:0000256" key="1">
    <source>
        <dbReference type="ARBA" id="ARBA00022737"/>
    </source>
</evidence>
<feature type="compositionally biased region" description="Low complexity" evidence="4">
    <location>
        <begin position="206"/>
        <end position="232"/>
    </location>
</feature>
<protein>
    <recommendedName>
        <fullName evidence="6">CUB domain-containing protein</fullName>
    </recommendedName>
</protein>
<comment type="caution">
    <text evidence="7">The sequence shown here is derived from an EMBL/GenBank/DDBJ whole genome shotgun (WGS) entry which is preliminary data.</text>
</comment>
<dbReference type="Pfam" id="PF00431">
    <property type="entry name" value="CUB"/>
    <property type="match status" value="1"/>
</dbReference>
<feature type="chain" id="PRO_5043661823" description="CUB domain-containing protein" evidence="5">
    <location>
        <begin position="27"/>
        <end position="388"/>
    </location>
</feature>
<dbReference type="InterPro" id="IPR000859">
    <property type="entry name" value="CUB_dom"/>
</dbReference>
<sequence length="388" mass="41704">MKNMNHFLSILLMVTTIFLTKTSVEGCGGMLNGTSGTFRSPGYLTQLKYDDNLDCSWTLLIPSDGYLTLIFVEFETEECCDFVTLTDSVGRTIATLSGDKHNYEVAVNGSTTQLVKVTFTSDSSVRRRGFLAQYLIELPPSSSSVMSSSPMVTSSTSVTEMPSLSSPAHSVMSHLFISSSTASLIPAMSSPITSENQSSSFTGILTTSSPTSTQNQSMSATEQPTLSSAAPSILSSPPTLSSLVPSVSSSSHLMSTLVTELPMLSSAPFTTLTVEPSSVTFTPVTSSSTTPELTLPPEVQTVLVNLLSSVSQIILRLQTLLQGPISPEDFANFRNETIDILKQIENSLAGPTTSPANNRQMAKRDIREFPDTRELLELLNTIHQKLLA</sequence>
<dbReference type="SUPFAM" id="SSF49854">
    <property type="entry name" value="Spermadhesin, CUB domain"/>
    <property type="match status" value="1"/>
</dbReference>
<evidence type="ECO:0000256" key="4">
    <source>
        <dbReference type="SAM" id="MobiDB-lite"/>
    </source>
</evidence>
<dbReference type="InterPro" id="IPR035914">
    <property type="entry name" value="Sperma_CUB_dom_sf"/>
</dbReference>
<keyword evidence="1" id="KW-0677">Repeat</keyword>
<reference evidence="7 8" key="1">
    <citation type="submission" date="2022-05" db="EMBL/GenBank/DDBJ databases">
        <authorList>
            <consortium name="Genoscope - CEA"/>
            <person name="William W."/>
        </authorList>
    </citation>
    <scope>NUCLEOTIDE SEQUENCE [LARGE SCALE GENOMIC DNA]</scope>
</reference>
<evidence type="ECO:0000256" key="2">
    <source>
        <dbReference type="ARBA" id="ARBA00023157"/>
    </source>
</evidence>
<dbReference type="Gene3D" id="2.60.120.290">
    <property type="entry name" value="Spermadhesin, CUB domain"/>
    <property type="match status" value="1"/>
</dbReference>
<keyword evidence="8" id="KW-1185">Reference proteome</keyword>
<accession>A0AAU9WCZ5</accession>
<dbReference type="CDD" id="cd00041">
    <property type="entry name" value="CUB"/>
    <property type="match status" value="1"/>
</dbReference>
<comment type="caution">
    <text evidence="3">Lacks conserved residue(s) required for the propagation of feature annotation.</text>
</comment>
<dbReference type="AlphaFoldDB" id="A0AAU9WCZ5"/>
<evidence type="ECO:0000313" key="8">
    <source>
        <dbReference type="Proteomes" id="UP001159428"/>
    </source>
</evidence>
<evidence type="ECO:0000259" key="6">
    <source>
        <dbReference type="PROSITE" id="PS01180"/>
    </source>
</evidence>
<dbReference type="EMBL" id="CALNXJ010000013">
    <property type="protein sequence ID" value="CAH3112763.1"/>
    <property type="molecule type" value="Genomic_DNA"/>
</dbReference>
<feature type="signal peptide" evidence="5">
    <location>
        <begin position="1"/>
        <end position="26"/>
    </location>
</feature>
<feature type="region of interest" description="Disordered" evidence="4">
    <location>
        <begin position="196"/>
        <end position="232"/>
    </location>
</feature>
<name>A0AAU9WCZ5_9CNID</name>
<dbReference type="SMART" id="SM00042">
    <property type="entry name" value="CUB"/>
    <property type="match status" value="1"/>
</dbReference>